<comment type="caution">
    <text evidence="2">The sequence shown here is derived from an EMBL/GenBank/DDBJ whole genome shotgun (WGS) entry which is preliminary data.</text>
</comment>
<feature type="region of interest" description="Disordered" evidence="1">
    <location>
        <begin position="145"/>
        <end position="170"/>
    </location>
</feature>
<dbReference type="AlphaFoldDB" id="A0AAD7D861"/>
<name>A0AAD7D861_MYCRO</name>
<reference evidence="2" key="1">
    <citation type="submission" date="2023-03" db="EMBL/GenBank/DDBJ databases">
        <title>Massive genome expansion in bonnet fungi (Mycena s.s.) driven by repeated elements and novel gene families across ecological guilds.</title>
        <authorList>
            <consortium name="Lawrence Berkeley National Laboratory"/>
            <person name="Harder C.B."/>
            <person name="Miyauchi S."/>
            <person name="Viragh M."/>
            <person name="Kuo A."/>
            <person name="Thoen E."/>
            <person name="Andreopoulos B."/>
            <person name="Lu D."/>
            <person name="Skrede I."/>
            <person name="Drula E."/>
            <person name="Henrissat B."/>
            <person name="Morin E."/>
            <person name="Kohler A."/>
            <person name="Barry K."/>
            <person name="LaButti K."/>
            <person name="Morin E."/>
            <person name="Salamov A."/>
            <person name="Lipzen A."/>
            <person name="Mereny Z."/>
            <person name="Hegedus B."/>
            <person name="Baldrian P."/>
            <person name="Stursova M."/>
            <person name="Weitz H."/>
            <person name="Taylor A."/>
            <person name="Grigoriev I.V."/>
            <person name="Nagy L.G."/>
            <person name="Martin F."/>
            <person name="Kauserud H."/>
        </authorList>
    </citation>
    <scope>NUCLEOTIDE SEQUENCE</scope>
    <source>
        <strain evidence="2">CBHHK067</strain>
    </source>
</reference>
<organism evidence="2 3">
    <name type="scientific">Mycena rosella</name>
    <name type="common">Pink bonnet</name>
    <name type="synonym">Agaricus rosellus</name>
    <dbReference type="NCBI Taxonomy" id="1033263"/>
    <lineage>
        <taxon>Eukaryota</taxon>
        <taxon>Fungi</taxon>
        <taxon>Dikarya</taxon>
        <taxon>Basidiomycota</taxon>
        <taxon>Agaricomycotina</taxon>
        <taxon>Agaricomycetes</taxon>
        <taxon>Agaricomycetidae</taxon>
        <taxon>Agaricales</taxon>
        <taxon>Marasmiineae</taxon>
        <taxon>Mycenaceae</taxon>
        <taxon>Mycena</taxon>
    </lineage>
</organism>
<proteinExistence type="predicted"/>
<dbReference type="Proteomes" id="UP001221757">
    <property type="component" value="Unassembled WGS sequence"/>
</dbReference>
<keyword evidence="3" id="KW-1185">Reference proteome</keyword>
<protein>
    <submittedName>
        <fullName evidence="2">Uncharacterized protein</fullName>
    </submittedName>
</protein>
<evidence type="ECO:0000313" key="2">
    <source>
        <dbReference type="EMBL" id="KAJ7683445.1"/>
    </source>
</evidence>
<accession>A0AAD7D861</accession>
<evidence type="ECO:0000256" key="1">
    <source>
        <dbReference type="SAM" id="MobiDB-lite"/>
    </source>
</evidence>
<gene>
    <name evidence="2" type="ORF">B0H17DRAFT_1137764</name>
</gene>
<sequence>MVTFPVLTHAQSAFQACKIIYQPGIWRKKEKFTILPVQSLSMGICYGMDLAVKKVWSSEHVRWLTWSGVQTSAIWRDTSTDSDAGTIVNWSQVNFQSSGLIFNCTSLIKLTRWNAETIVDGTGVYWGTSVYSILTTIPSKHLTNVPGKNRTPTTRGCSESARYDTGTTVN</sequence>
<evidence type="ECO:0000313" key="3">
    <source>
        <dbReference type="Proteomes" id="UP001221757"/>
    </source>
</evidence>
<dbReference type="EMBL" id="JARKIE010000108">
    <property type="protein sequence ID" value="KAJ7683445.1"/>
    <property type="molecule type" value="Genomic_DNA"/>
</dbReference>